<dbReference type="PROSITE" id="PS00622">
    <property type="entry name" value="HTH_LUXR_1"/>
    <property type="match status" value="1"/>
</dbReference>
<evidence type="ECO:0000313" key="6">
    <source>
        <dbReference type="EMBL" id="PWS27154.1"/>
    </source>
</evidence>
<evidence type="ECO:0000256" key="1">
    <source>
        <dbReference type="ARBA" id="ARBA00023015"/>
    </source>
</evidence>
<organism evidence="6 7">
    <name type="scientific">Pedobacter yonginense</name>
    <dbReference type="NCBI Taxonomy" id="651869"/>
    <lineage>
        <taxon>Bacteria</taxon>
        <taxon>Pseudomonadati</taxon>
        <taxon>Bacteroidota</taxon>
        <taxon>Sphingobacteriia</taxon>
        <taxon>Sphingobacteriales</taxon>
        <taxon>Sphingobacteriaceae</taxon>
        <taxon>Pedobacter</taxon>
    </lineage>
</organism>
<feature type="coiled-coil region" evidence="4">
    <location>
        <begin position="142"/>
        <end position="169"/>
    </location>
</feature>
<dbReference type="SMART" id="SM00421">
    <property type="entry name" value="HTH_LUXR"/>
    <property type="match status" value="1"/>
</dbReference>
<dbReference type="CDD" id="cd06170">
    <property type="entry name" value="LuxR_C_like"/>
    <property type="match status" value="1"/>
</dbReference>
<dbReference type="InterPro" id="IPR000792">
    <property type="entry name" value="Tscrpt_reg_LuxR_C"/>
</dbReference>
<protein>
    <submittedName>
        <fullName evidence="6">LuxR family transcriptional regulator</fullName>
    </submittedName>
</protein>
<dbReference type="GO" id="GO:0006355">
    <property type="term" value="P:regulation of DNA-templated transcription"/>
    <property type="evidence" value="ECO:0007669"/>
    <property type="project" value="InterPro"/>
</dbReference>
<dbReference type="EMBL" id="QGNZ01000003">
    <property type="protein sequence ID" value="PWS27154.1"/>
    <property type="molecule type" value="Genomic_DNA"/>
</dbReference>
<name>A0A317EKP5_9SPHI</name>
<dbReference type="Pfam" id="PF00196">
    <property type="entry name" value="GerE"/>
    <property type="match status" value="1"/>
</dbReference>
<dbReference type="OrthoDB" id="965844at2"/>
<keyword evidence="1" id="KW-0805">Transcription regulation</keyword>
<dbReference type="AlphaFoldDB" id="A0A317EKP5"/>
<keyword evidence="2" id="KW-0238">DNA-binding</keyword>
<dbReference type="PANTHER" id="PTHR44688">
    <property type="entry name" value="DNA-BINDING TRANSCRIPTIONAL ACTIVATOR DEVR_DOSR"/>
    <property type="match status" value="1"/>
</dbReference>
<dbReference type="InterPro" id="IPR036388">
    <property type="entry name" value="WH-like_DNA-bd_sf"/>
</dbReference>
<keyword evidence="7" id="KW-1185">Reference proteome</keyword>
<feature type="domain" description="HTH luxR-type" evidence="5">
    <location>
        <begin position="162"/>
        <end position="227"/>
    </location>
</feature>
<gene>
    <name evidence="6" type="ORF">DHW03_14235</name>
</gene>
<dbReference type="Gene3D" id="1.10.10.10">
    <property type="entry name" value="Winged helix-like DNA-binding domain superfamily/Winged helix DNA-binding domain"/>
    <property type="match status" value="1"/>
</dbReference>
<evidence type="ECO:0000259" key="5">
    <source>
        <dbReference type="PROSITE" id="PS50043"/>
    </source>
</evidence>
<evidence type="ECO:0000256" key="4">
    <source>
        <dbReference type="SAM" id="Coils"/>
    </source>
</evidence>
<dbReference type="Proteomes" id="UP000245379">
    <property type="component" value="Unassembled WGS sequence"/>
</dbReference>
<dbReference type="SUPFAM" id="SSF46894">
    <property type="entry name" value="C-terminal effector domain of the bipartite response regulators"/>
    <property type="match status" value="1"/>
</dbReference>
<dbReference type="InterPro" id="IPR016032">
    <property type="entry name" value="Sig_transdc_resp-reg_C-effctor"/>
</dbReference>
<accession>A0A317EKP5</accession>
<proteinExistence type="predicted"/>
<dbReference type="PRINTS" id="PR00038">
    <property type="entry name" value="HTHLUXR"/>
</dbReference>
<evidence type="ECO:0000256" key="3">
    <source>
        <dbReference type="ARBA" id="ARBA00023163"/>
    </source>
</evidence>
<evidence type="ECO:0000313" key="7">
    <source>
        <dbReference type="Proteomes" id="UP000245379"/>
    </source>
</evidence>
<keyword evidence="4" id="KW-0175">Coiled coil</keyword>
<comment type="caution">
    <text evidence="6">The sequence shown here is derived from an EMBL/GenBank/DDBJ whole genome shotgun (WGS) entry which is preliminary data.</text>
</comment>
<keyword evidence="3" id="KW-0804">Transcription</keyword>
<reference evidence="6 7" key="1">
    <citation type="submission" date="2018-05" db="EMBL/GenBank/DDBJ databases">
        <title>Pedobacter paludis sp. nov., isolated from wetland soil.</title>
        <authorList>
            <person name="Zhang Y."/>
            <person name="Wang G."/>
        </authorList>
    </citation>
    <scope>NUCLEOTIDE SEQUENCE [LARGE SCALE GENOMIC DNA]</scope>
    <source>
        <strain evidence="6 7">KCTC22721</strain>
    </source>
</reference>
<evidence type="ECO:0000256" key="2">
    <source>
        <dbReference type="ARBA" id="ARBA00023125"/>
    </source>
</evidence>
<sequence>MLSSCTNHLNEKVRQMLFMHQASFNLVSGVVILHDIRDWSIVFMSERGLNELKITAEELYLMTNEEYHARFFNADDAADYVPKIAALMQNNNDQASVSFYQQLKFPDSPHWRWHLSSIRIFMRDDDGNPLLTVTTSIPVDAMHHMAAKADRLLEENNFLRNNYANFSKLSKREQTILREIALGKSSIEIADKLFISPTTVDTHRRNIREKLNTKSSFEISKYARAFDLI</sequence>
<dbReference type="GO" id="GO:0003677">
    <property type="term" value="F:DNA binding"/>
    <property type="evidence" value="ECO:0007669"/>
    <property type="project" value="UniProtKB-KW"/>
</dbReference>
<dbReference type="PROSITE" id="PS50043">
    <property type="entry name" value="HTH_LUXR_2"/>
    <property type="match status" value="1"/>
</dbReference>
<dbReference type="PANTHER" id="PTHR44688:SF16">
    <property type="entry name" value="DNA-BINDING TRANSCRIPTIONAL ACTIVATOR DEVR_DOSR"/>
    <property type="match status" value="1"/>
</dbReference>